<dbReference type="Proteomes" id="UP000708208">
    <property type="component" value="Unassembled WGS sequence"/>
</dbReference>
<comment type="caution">
    <text evidence="1">The sequence shown here is derived from an EMBL/GenBank/DDBJ whole genome shotgun (WGS) entry which is preliminary data.</text>
</comment>
<proteinExistence type="predicted"/>
<accession>A0A8J2PBG7</accession>
<organism evidence="1 2">
    <name type="scientific">Allacma fusca</name>
    <dbReference type="NCBI Taxonomy" id="39272"/>
    <lineage>
        <taxon>Eukaryota</taxon>
        <taxon>Metazoa</taxon>
        <taxon>Ecdysozoa</taxon>
        <taxon>Arthropoda</taxon>
        <taxon>Hexapoda</taxon>
        <taxon>Collembola</taxon>
        <taxon>Symphypleona</taxon>
        <taxon>Sminthuridae</taxon>
        <taxon>Allacma</taxon>
    </lineage>
</organism>
<keyword evidence="2" id="KW-1185">Reference proteome</keyword>
<feature type="non-terminal residue" evidence="1">
    <location>
        <position position="1"/>
    </location>
</feature>
<dbReference type="EMBL" id="CAJVCH010374264">
    <property type="protein sequence ID" value="CAG7816582.1"/>
    <property type="molecule type" value="Genomic_DNA"/>
</dbReference>
<gene>
    <name evidence="1" type="ORF">AFUS01_LOCUS27197</name>
</gene>
<name>A0A8J2PBG7_9HEXA</name>
<dbReference type="AlphaFoldDB" id="A0A8J2PBG7"/>
<evidence type="ECO:0000313" key="1">
    <source>
        <dbReference type="EMBL" id="CAG7816582.1"/>
    </source>
</evidence>
<protein>
    <submittedName>
        <fullName evidence="1">Uncharacterized protein</fullName>
    </submittedName>
</protein>
<evidence type="ECO:0000313" key="2">
    <source>
        <dbReference type="Proteomes" id="UP000708208"/>
    </source>
</evidence>
<sequence length="102" mass="11635">MSEAQPDFFTHFQVALYSEKINSSTEGLQFFSSILDSEHNNSVLFLFAPTSVEDVYKIINVISRSISKGNVTEEAMYQRFSYILWPVAEDATHVHSKLQNDP</sequence>
<reference evidence="1" key="1">
    <citation type="submission" date="2021-06" db="EMBL/GenBank/DDBJ databases">
        <authorList>
            <person name="Hodson N. C."/>
            <person name="Mongue J. A."/>
            <person name="Jaron S. K."/>
        </authorList>
    </citation>
    <scope>NUCLEOTIDE SEQUENCE</scope>
</reference>